<sequence>MSKHLPIGIVLIILWLQSIGQCPTYAILGKEISGINTSSTLSYEDKLQALYALKNSAEKCSLTGDSTYALLLRSIGNGEYLAHNNSGLAVAFTSQAVNLNNTLKESRSQHLSALCYYSIGYYHQQAKLYRQALAYYDSAIACSANAEDIQLLRMPARQNKAYLCFFIGDYAKSVEECVLGIKDAVAAKDSVRYLILLNIKAQSLCFENSLPQATADAKLAIQLATALKDTFELAAALKTSGFIAEKNRDFAGSKDFYTRAIAARKHTGDIAATASDYNDLGNFFQNSIQNYSAAKSNYLNAVSYARQINDPALRASQLALAYSNLGDNSFKNNRLSEAVQYYTYALRCLNIQLPDYLWSNPPEAQLRKIEHKELVYNLLTQKTILLLQLFRQQQDAKYLTACLQTALLTDSVITHTRYELTNESSKLFWRNNTRQFFATAMEATYLAGDAKLAFYFMEKSRAVLLTDKLNELGALAHLPPSQAAKEEMLQTNIIAAEQQLSLFNPSSKEYAQAEYKYLNEKQALESFILSLEKNYPAYYQYKYADNVPTLASLQQYLAVNHQSFVHYFMSDTVMYALGITPDKTTFIRLSQKDFDNRQLAAFISLCSNKEKLNSSYDSFSVLAQHIYDKLFSPLQLPKGNTAICTDNFLIPFEALCTDAAGEDFLLYHYSFCYVYSASIFMKPFVNSTAAAGNFVGFAPVAFARNLQLVPLRQSANALSELAGFYSHPALFTAAKATRNSFIQQAANYAVITIFSHARADTGNREPVLYMQDSAIYLSELQLLQKTSAQFALLSACQTNIGKAATGEGIYSLARGFAAAGIPSIAGTLWKADDQAIYRISVKFNEGLAAGMDKSTALQKAKLWFIQNNDNKEHNLPYYWANLVLIGNPRPVVLAKENNTLGWIAALIGGITITAMVVWIVKRKGSRRSGKVNVIVANQQLIQN</sequence>
<dbReference type="Gene3D" id="1.25.40.10">
    <property type="entry name" value="Tetratricopeptide repeat domain"/>
    <property type="match status" value="1"/>
</dbReference>
<feature type="transmembrane region" description="Helical" evidence="1">
    <location>
        <begin position="900"/>
        <end position="920"/>
    </location>
</feature>
<dbReference type="RefSeq" id="WP_137262693.1">
    <property type="nucleotide sequence ID" value="NZ_SZQL01000012.1"/>
</dbReference>
<keyword evidence="1" id="KW-0812">Transmembrane</keyword>
<keyword evidence="1" id="KW-0472">Membrane</keyword>
<dbReference type="EMBL" id="SZQL01000012">
    <property type="protein sequence ID" value="TKK67263.1"/>
    <property type="molecule type" value="Genomic_DNA"/>
</dbReference>
<dbReference type="SUPFAM" id="SSF48452">
    <property type="entry name" value="TPR-like"/>
    <property type="match status" value="2"/>
</dbReference>
<dbReference type="InterPro" id="IPR024983">
    <property type="entry name" value="CHAT_dom"/>
</dbReference>
<comment type="caution">
    <text evidence="3">The sequence shown here is derived from an EMBL/GenBank/DDBJ whole genome shotgun (WGS) entry which is preliminary data.</text>
</comment>
<evidence type="ECO:0000313" key="4">
    <source>
        <dbReference type="Proteomes" id="UP000305848"/>
    </source>
</evidence>
<protein>
    <submittedName>
        <fullName evidence="3">CHAT domain-containing protein</fullName>
    </submittedName>
</protein>
<keyword evidence="4" id="KW-1185">Reference proteome</keyword>
<evidence type="ECO:0000259" key="2">
    <source>
        <dbReference type="Pfam" id="PF12770"/>
    </source>
</evidence>
<dbReference type="InterPro" id="IPR019734">
    <property type="entry name" value="TPR_rpt"/>
</dbReference>
<gene>
    <name evidence="3" type="ORF">FC093_15395</name>
</gene>
<dbReference type="Pfam" id="PF12770">
    <property type="entry name" value="CHAT"/>
    <property type="match status" value="1"/>
</dbReference>
<proteinExistence type="predicted"/>
<feature type="domain" description="CHAT" evidence="2">
    <location>
        <begin position="643"/>
        <end position="887"/>
    </location>
</feature>
<accession>A0A4V5UU20</accession>
<evidence type="ECO:0000256" key="1">
    <source>
        <dbReference type="SAM" id="Phobius"/>
    </source>
</evidence>
<dbReference type="OrthoDB" id="9771112at2"/>
<reference evidence="3 4" key="1">
    <citation type="submission" date="2019-05" db="EMBL/GenBank/DDBJ databases">
        <title>Panacibacter sp. strain 17mud1-8 Genome sequencing and assembly.</title>
        <authorList>
            <person name="Chhetri G."/>
        </authorList>
    </citation>
    <scope>NUCLEOTIDE SEQUENCE [LARGE SCALE GENOMIC DNA]</scope>
    <source>
        <strain evidence="3 4">17mud1-8</strain>
    </source>
</reference>
<dbReference type="AlphaFoldDB" id="A0A4V5UU20"/>
<dbReference type="Proteomes" id="UP000305848">
    <property type="component" value="Unassembled WGS sequence"/>
</dbReference>
<dbReference type="SMART" id="SM00028">
    <property type="entry name" value="TPR"/>
    <property type="match status" value="3"/>
</dbReference>
<organism evidence="3 4">
    <name type="scientific">Ilyomonas limi</name>
    <dbReference type="NCBI Taxonomy" id="2575867"/>
    <lineage>
        <taxon>Bacteria</taxon>
        <taxon>Pseudomonadati</taxon>
        <taxon>Bacteroidota</taxon>
        <taxon>Chitinophagia</taxon>
        <taxon>Chitinophagales</taxon>
        <taxon>Chitinophagaceae</taxon>
        <taxon>Ilyomonas</taxon>
    </lineage>
</organism>
<dbReference type="InterPro" id="IPR011990">
    <property type="entry name" value="TPR-like_helical_dom_sf"/>
</dbReference>
<keyword evidence="1" id="KW-1133">Transmembrane helix</keyword>
<evidence type="ECO:0000313" key="3">
    <source>
        <dbReference type="EMBL" id="TKK67263.1"/>
    </source>
</evidence>
<dbReference type="PANTHER" id="PTHR10098">
    <property type="entry name" value="RAPSYN-RELATED"/>
    <property type="match status" value="1"/>
</dbReference>
<name>A0A4V5UU20_9BACT</name>